<dbReference type="Proteomes" id="UP000004994">
    <property type="component" value="Chromosome 7"/>
</dbReference>
<evidence type="ECO:0000313" key="2">
    <source>
        <dbReference type="Proteomes" id="UP000004994"/>
    </source>
</evidence>
<organism evidence="1">
    <name type="scientific">Solanum lycopersicum</name>
    <name type="common">Tomato</name>
    <name type="synonym">Lycopersicon esculentum</name>
    <dbReference type="NCBI Taxonomy" id="4081"/>
    <lineage>
        <taxon>Eukaryota</taxon>
        <taxon>Viridiplantae</taxon>
        <taxon>Streptophyta</taxon>
        <taxon>Embryophyta</taxon>
        <taxon>Tracheophyta</taxon>
        <taxon>Spermatophyta</taxon>
        <taxon>Magnoliopsida</taxon>
        <taxon>eudicotyledons</taxon>
        <taxon>Gunneridae</taxon>
        <taxon>Pentapetalae</taxon>
        <taxon>asterids</taxon>
        <taxon>lamiids</taxon>
        <taxon>Solanales</taxon>
        <taxon>Solanaceae</taxon>
        <taxon>Solanoideae</taxon>
        <taxon>Solaneae</taxon>
        <taxon>Solanum</taxon>
        <taxon>Solanum subgen. Lycopersicon</taxon>
    </lineage>
</organism>
<dbReference type="EnsemblPlants" id="Solyc07g017902.1.1">
    <property type="protein sequence ID" value="Solyc07g017902.1.1"/>
    <property type="gene ID" value="Solyc07g017902.1"/>
</dbReference>
<reference evidence="1" key="1">
    <citation type="journal article" date="2012" name="Nature">
        <title>The tomato genome sequence provides insights into fleshy fruit evolution.</title>
        <authorList>
            <consortium name="Tomato Genome Consortium"/>
        </authorList>
    </citation>
    <scope>NUCLEOTIDE SEQUENCE [LARGE SCALE GENOMIC DNA]</scope>
    <source>
        <strain evidence="1">cv. Heinz 1706</strain>
    </source>
</reference>
<dbReference type="AlphaFoldDB" id="A0A3Q7H996"/>
<sequence>MAFIYLTIPTTFVFRKLNDVVYETSLKLELNKIEANHSPVFQYSKEKESDSEIGVCANVDPTIYGCWKNIYGICDKISSITFDNAANNTVVVELLKPTLCPIYGDDYHIRFSAD</sequence>
<proteinExistence type="predicted"/>
<dbReference type="Gramene" id="Solyc07g017902.1.1">
    <property type="protein sequence ID" value="Solyc07g017902.1.1"/>
    <property type="gene ID" value="Solyc07g017902.1"/>
</dbReference>
<accession>A0A3Q7H996</accession>
<protein>
    <submittedName>
        <fullName evidence="1">Uncharacterized protein</fullName>
    </submittedName>
</protein>
<keyword evidence="2" id="KW-1185">Reference proteome</keyword>
<evidence type="ECO:0000313" key="1">
    <source>
        <dbReference type="EnsemblPlants" id="Solyc07g017902.1.1"/>
    </source>
</evidence>
<reference evidence="1" key="2">
    <citation type="submission" date="2019-01" db="UniProtKB">
        <authorList>
            <consortium name="EnsemblPlants"/>
        </authorList>
    </citation>
    <scope>IDENTIFICATION</scope>
    <source>
        <strain evidence="1">cv. Heinz 1706</strain>
    </source>
</reference>
<name>A0A3Q7H996_SOLLC</name>
<dbReference type="InParanoid" id="A0A3Q7H996"/>